<comment type="similarity">
    <text evidence="2">Belongs to the RecX family.</text>
</comment>
<dbReference type="InterPro" id="IPR036388">
    <property type="entry name" value="WH-like_DNA-bd_sf"/>
</dbReference>
<name>A0A238U7D1_9FLAO</name>
<dbReference type="Proteomes" id="UP000215214">
    <property type="component" value="Chromosome TJEJU"/>
</dbReference>
<dbReference type="EMBL" id="LT899436">
    <property type="protein sequence ID" value="SNR14290.1"/>
    <property type="molecule type" value="Genomic_DNA"/>
</dbReference>
<dbReference type="GO" id="GO:0005737">
    <property type="term" value="C:cytoplasm"/>
    <property type="evidence" value="ECO:0007669"/>
    <property type="project" value="UniProtKB-SubCell"/>
</dbReference>
<evidence type="ECO:0000256" key="4">
    <source>
        <dbReference type="ARBA" id="ARBA00022490"/>
    </source>
</evidence>
<accession>A0A238U7D1</accession>
<dbReference type="InterPro" id="IPR003783">
    <property type="entry name" value="Regulatory_RecX"/>
</dbReference>
<evidence type="ECO:0000313" key="8">
    <source>
        <dbReference type="Proteomes" id="UP000215214"/>
    </source>
</evidence>
<dbReference type="KEGG" id="tje:TJEJU_0506"/>
<evidence type="ECO:0000256" key="2">
    <source>
        <dbReference type="ARBA" id="ARBA00009695"/>
    </source>
</evidence>
<dbReference type="PANTHER" id="PTHR33602">
    <property type="entry name" value="REGULATORY PROTEIN RECX FAMILY PROTEIN"/>
    <property type="match status" value="1"/>
</dbReference>
<evidence type="ECO:0000259" key="5">
    <source>
        <dbReference type="Pfam" id="PF02631"/>
    </source>
</evidence>
<protein>
    <recommendedName>
        <fullName evidence="3">Regulatory protein RecX</fullName>
    </recommendedName>
</protein>
<dbReference type="RefSeq" id="WP_095069152.1">
    <property type="nucleotide sequence ID" value="NZ_LT899436.1"/>
</dbReference>
<proteinExistence type="inferred from homology"/>
<organism evidence="7 8">
    <name type="scientific">Tenacibaculum jejuense</name>
    <dbReference type="NCBI Taxonomy" id="584609"/>
    <lineage>
        <taxon>Bacteria</taxon>
        <taxon>Pseudomonadati</taxon>
        <taxon>Bacteroidota</taxon>
        <taxon>Flavobacteriia</taxon>
        <taxon>Flavobacteriales</taxon>
        <taxon>Flavobacteriaceae</taxon>
        <taxon>Tenacibaculum</taxon>
    </lineage>
</organism>
<comment type="subcellular location">
    <subcellularLocation>
        <location evidence="1">Cytoplasm</location>
    </subcellularLocation>
</comment>
<sequence length="157" mass="18958">MNKQSVVTVDEVKRKLERFCVYQDRCHKEVEDKLRGFHLIPEARELILLHLLEHDFLNEERFSRSFARGKFRIKNWGKVRITRELKLRDISVYNIKQALSEIDEEEYFSKLNSLAERKISSTNESNSFKKRKKVFDYLNYRGYEINLINEVLNELLK</sequence>
<dbReference type="Pfam" id="PF21981">
    <property type="entry name" value="RecX_HTH3"/>
    <property type="match status" value="1"/>
</dbReference>
<feature type="domain" description="RecX third three-helical" evidence="6">
    <location>
        <begin position="105"/>
        <end position="152"/>
    </location>
</feature>
<feature type="domain" description="RecX second three-helical" evidence="5">
    <location>
        <begin position="58"/>
        <end position="99"/>
    </location>
</feature>
<dbReference type="Pfam" id="PF02631">
    <property type="entry name" value="RecX_HTH2"/>
    <property type="match status" value="1"/>
</dbReference>
<evidence type="ECO:0000313" key="7">
    <source>
        <dbReference type="EMBL" id="SNR14290.1"/>
    </source>
</evidence>
<dbReference type="GO" id="GO:0006282">
    <property type="term" value="P:regulation of DNA repair"/>
    <property type="evidence" value="ECO:0007669"/>
    <property type="project" value="InterPro"/>
</dbReference>
<dbReference type="InterPro" id="IPR053925">
    <property type="entry name" value="RecX_HTH_3rd"/>
</dbReference>
<dbReference type="OrthoDB" id="1523826at2"/>
<evidence type="ECO:0000256" key="1">
    <source>
        <dbReference type="ARBA" id="ARBA00004496"/>
    </source>
</evidence>
<keyword evidence="4" id="KW-0963">Cytoplasm</keyword>
<evidence type="ECO:0000256" key="3">
    <source>
        <dbReference type="ARBA" id="ARBA00018111"/>
    </source>
</evidence>
<keyword evidence="8" id="KW-1185">Reference proteome</keyword>
<evidence type="ECO:0000259" key="6">
    <source>
        <dbReference type="Pfam" id="PF21981"/>
    </source>
</evidence>
<dbReference type="InterPro" id="IPR053924">
    <property type="entry name" value="RecX_HTH_2nd"/>
</dbReference>
<reference evidence="7 8" key="1">
    <citation type="submission" date="2017-07" db="EMBL/GenBank/DDBJ databases">
        <authorList>
            <person name="Sun Z.S."/>
            <person name="Albrecht U."/>
            <person name="Echele G."/>
            <person name="Lee C.C."/>
        </authorList>
    </citation>
    <scope>NUCLEOTIDE SEQUENCE [LARGE SCALE GENOMIC DNA]</scope>
    <source>
        <strain evidence="8">type strain: KCTC 22618</strain>
    </source>
</reference>
<dbReference type="AlphaFoldDB" id="A0A238U7D1"/>
<dbReference type="Gene3D" id="1.10.10.10">
    <property type="entry name" value="Winged helix-like DNA-binding domain superfamily/Winged helix DNA-binding domain"/>
    <property type="match status" value="2"/>
</dbReference>
<gene>
    <name evidence="7" type="primary">recX</name>
    <name evidence="7" type="ORF">TJEJU_0506</name>
</gene>
<dbReference type="PANTHER" id="PTHR33602:SF1">
    <property type="entry name" value="REGULATORY PROTEIN RECX FAMILY PROTEIN"/>
    <property type="match status" value="1"/>
</dbReference>